<dbReference type="InterPro" id="IPR046347">
    <property type="entry name" value="bZIP_sf"/>
</dbReference>
<name>A0AAE0FKC6_9CHLO</name>
<dbReference type="Proteomes" id="UP001190700">
    <property type="component" value="Unassembled WGS sequence"/>
</dbReference>
<keyword evidence="4" id="KW-0804">Transcription</keyword>
<gene>
    <name evidence="8" type="ORF">CYMTET_29790</name>
</gene>
<dbReference type="PROSITE" id="PS50217">
    <property type="entry name" value="BZIP"/>
    <property type="match status" value="1"/>
</dbReference>
<feature type="compositionally biased region" description="Polar residues" evidence="6">
    <location>
        <begin position="70"/>
        <end position="83"/>
    </location>
</feature>
<feature type="domain" description="BZIP" evidence="7">
    <location>
        <begin position="254"/>
        <end position="300"/>
    </location>
</feature>
<keyword evidence="5" id="KW-0539">Nucleus</keyword>
<feature type="region of interest" description="Disordered" evidence="6">
    <location>
        <begin position="201"/>
        <end position="277"/>
    </location>
</feature>
<dbReference type="AlphaFoldDB" id="A0AAE0FKC6"/>
<dbReference type="EMBL" id="LGRX02017010">
    <property type="protein sequence ID" value="KAK3261294.1"/>
    <property type="molecule type" value="Genomic_DNA"/>
</dbReference>
<keyword evidence="9" id="KW-1185">Reference proteome</keyword>
<dbReference type="SUPFAM" id="SSF57959">
    <property type="entry name" value="Leucine zipper domain"/>
    <property type="match status" value="1"/>
</dbReference>
<dbReference type="FunFam" id="1.20.5.170:FF:000020">
    <property type="entry name" value="BZIP transcription factor"/>
    <property type="match status" value="1"/>
</dbReference>
<keyword evidence="2" id="KW-0805">Transcription regulation</keyword>
<dbReference type="CDD" id="cd14707">
    <property type="entry name" value="bZIP_plant_BZIP46"/>
    <property type="match status" value="1"/>
</dbReference>
<evidence type="ECO:0000256" key="2">
    <source>
        <dbReference type="ARBA" id="ARBA00023015"/>
    </source>
</evidence>
<feature type="compositionally biased region" description="Basic and acidic residues" evidence="6">
    <location>
        <begin position="245"/>
        <end position="255"/>
    </location>
</feature>
<evidence type="ECO:0000256" key="4">
    <source>
        <dbReference type="ARBA" id="ARBA00023163"/>
    </source>
</evidence>
<feature type="compositionally biased region" description="Acidic residues" evidence="6">
    <location>
        <begin position="207"/>
        <end position="222"/>
    </location>
</feature>
<reference evidence="8 9" key="1">
    <citation type="journal article" date="2015" name="Genome Biol. Evol.">
        <title>Comparative Genomics of a Bacterivorous Green Alga Reveals Evolutionary Causalities and Consequences of Phago-Mixotrophic Mode of Nutrition.</title>
        <authorList>
            <person name="Burns J.A."/>
            <person name="Paasch A."/>
            <person name="Narechania A."/>
            <person name="Kim E."/>
        </authorList>
    </citation>
    <scope>NUCLEOTIDE SEQUENCE [LARGE SCALE GENOMIC DNA]</scope>
    <source>
        <strain evidence="8 9">PLY_AMNH</strain>
    </source>
</reference>
<proteinExistence type="predicted"/>
<accession>A0AAE0FKC6</accession>
<dbReference type="SMART" id="SM00338">
    <property type="entry name" value="BRLZ"/>
    <property type="match status" value="1"/>
</dbReference>
<dbReference type="GO" id="GO:0005634">
    <property type="term" value="C:nucleus"/>
    <property type="evidence" value="ECO:0007669"/>
    <property type="project" value="UniProtKB-SubCell"/>
</dbReference>
<feature type="region of interest" description="Disordered" evidence="6">
    <location>
        <begin position="70"/>
        <end position="127"/>
    </location>
</feature>
<dbReference type="PANTHER" id="PTHR22952">
    <property type="entry name" value="CAMP-RESPONSE ELEMENT BINDING PROTEIN-RELATED"/>
    <property type="match status" value="1"/>
</dbReference>
<keyword evidence="3" id="KW-0238">DNA-binding</keyword>
<evidence type="ECO:0000256" key="3">
    <source>
        <dbReference type="ARBA" id="ARBA00023125"/>
    </source>
</evidence>
<organism evidence="8 9">
    <name type="scientific">Cymbomonas tetramitiformis</name>
    <dbReference type="NCBI Taxonomy" id="36881"/>
    <lineage>
        <taxon>Eukaryota</taxon>
        <taxon>Viridiplantae</taxon>
        <taxon>Chlorophyta</taxon>
        <taxon>Pyramimonadophyceae</taxon>
        <taxon>Pyramimonadales</taxon>
        <taxon>Pyramimonadaceae</taxon>
        <taxon>Cymbomonas</taxon>
    </lineage>
</organism>
<dbReference type="GO" id="GO:0045893">
    <property type="term" value="P:positive regulation of DNA-templated transcription"/>
    <property type="evidence" value="ECO:0007669"/>
    <property type="project" value="InterPro"/>
</dbReference>
<evidence type="ECO:0000313" key="9">
    <source>
        <dbReference type="Proteomes" id="UP001190700"/>
    </source>
</evidence>
<comment type="subcellular location">
    <subcellularLocation>
        <location evidence="1">Nucleus</location>
    </subcellularLocation>
</comment>
<dbReference type="GO" id="GO:0003677">
    <property type="term" value="F:DNA binding"/>
    <property type="evidence" value="ECO:0007669"/>
    <property type="project" value="UniProtKB-KW"/>
</dbReference>
<dbReference type="InterPro" id="IPR004827">
    <property type="entry name" value="bZIP"/>
</dbReference>
<dbReference type="InterPro" id="IPR043452">
    <property type="entry name" value="BZIP46-like"/>
</dbReference>
<sequence length="324" mass="34872">MERTGTIGELDRNFTLTTLPSFTLDFTIQDLQTDKGLQKTGTLEQMKVEDFVEGLKNMANDNIGTISEPNPTCSARDSTSVVQPPQALPSASGASPEVTATQAGSAATISSPAVAPPHTEVSIPDDQRGKTMLEIWQNIQETKPAQAAEKEAEPFGNVRVKHLLNALAKGTEAQMDTIEEEEEDEGPPAEAVGEAAVEDGAGAGADADADVDADADDGDDGGEGQSCTPEEKDPSRAGKARGKRKQPEPQDDKVARIQKRMVKNRESAARSRARKQAYTSELEQEVAQLKQQNKKILEKVIATGAAPLTRQERMDLRRTRTNPI</sequence>
<evidence type="ECO:0000313" key="8">
    <source>
        <dbReference type="EMBL" id="KAK3261294.1"/>
    </source>
</evidence>
<dbReference type="Pfam" id="PF00170">
    <property type="entry name" value="bZIP_1"/>
    <property type="match status" value="1"/>
</dbReference>
<comment type="caution">
    <text evidence="8">The sequence shown here is derived from an EMBL/GenBank/DDBJ whole genome shotgun (WGS) entry which is preliminary data.</text>
</comment>
<dbReference type="Gene3D" id="1.20.5.170">
    <property type="match status" value="1"/>
</dbReference>
<dbReference type="GO" id="GO:0003700">
    <property type="term" value="F:DNA-binding transcription factor activity"/>
    <property type="evidence" value="ECO:0007669"/>
    <property type="project" value="InterPro"/>
</dbReference>
<evidence type="ECO:0000256" key="5">
    <source>
        <dbReference type="ARBA" id="ARBA00023242"/>
    </source>
</evidence>
<feature type="compositionally biased region" description="Polar residues" evidence="6">
    <location>
        <begin position="98"/>
        <end position="111"/>
    </location>
</feature>
<evidence type="ECO:0000259" key="7">
    <source>
        <dbReference type="PROSITE" id="PS50217"/>
    </source>
</evidence>
<protein>
    <recommendedName>
        <fullName evidence="7">BZIP domain-containing protein</fullName>
    </recommendedName>
</protein>
<evidence type="ECO:0000256" key="6">
    <source>
        <dbReference type="SAM" id="MobiDB-lite"/>
    </source>
</evidence>
<evidence type="ECO:0000256" key="1">
    <source>
        <dbReference type="ARBA" id="ARBA00004123"/>
    </source>
</evidence>
<dbReference type="PROSITE" id="PS00036">
    <property type="entry name" value="BZIP_BASIC"/>
    <property type="match status" value="1"/>
</dbReference>